<keyword evidence="2" id="KW-1185">Reference proteome</keyword>
<sequence length="479" mass="54323">MDGSTYKKLEKDGRDLFEENFFEHNMPKGMKGYYYVTAIDENGNESEKSEMVSATANIDAEGNVYVGNSILISNESLDWETFQSIGTWPAASNIRSLVKKEDSASYDMDKVISLPEMSGKQPEGIVRSKSRIAGEDYQLYDEKEFFSQDENEPNQKITATLLYNGKYAQVWADDSRFTEEHAKKIGEEFDNRIYPLVTEHFGSESDIDGNGKISLLCFDIQGDYAGFFSFIDLIPNGLLPGTETSNSGEVLYIDTDPLMEKNGQLTDIERSFPSIVHELQHLVNANRDLYIEENYDEEYNDSFMDIWLNEGLSVAAEHVYNGPQLDWIEYYNRSESIPAGHSLLNWEYDGDVRSNYSLSYLFLQYLRIQSGQGTAIYKELINDEDGNYKAVEKMIHKYIDPDMSFGEFMTAFRAALVLKAPEVLYGFKGEEGFDLLSVREDSKGTISLRGGGAILKPIDSEITEPADKGKDVKYNGIFR</sequence>
<evidence type="ECO:0008006" key="3">
    <source>
        <dbReference type="Google" id="ProtNLM"/>
    </source>
</evidence>
<name>A0A1B9AYS4_9BACI</name>
<dbReference type="Proteomes" id="UP000092578">
    <property type="component" value="Unassembled WGS sequence"/>
</dbReference>
<gene>
    <name evidence="1" type="ORF">A8F95_05515</name>
</gene>
<evidence type="ECO:0000313" key="1">
    <source>
        <dbReference type="EMBL" id="OCA88888.1"/>
    </source>
</evidence>
<comment type="caution">
    <text evidence="1">The sequence shown here is derived from an EMBL/GenBank/DDBJ whole genome shotgun (WGS) entry which is preliminary data.</text>
</comment>
<dbReference type="EMBL" id="MAYT01000012">
    <property type="protein sequence ID" value="OCA88888.1"/>
    <property type="molecule type" value="Genomic_DNA"/>
</dbReference>
<proteinExistence type="predicted"/>
<reference evidence="2" key="1">
    <citation type="submission" date="2016-05" db="EMBL/GenBank/DDBJ databases">
        <authorList>
            <person name="Liu B."/>
            <person name="Wang J."/>
            <person name="Zhu Y."/>
            <person name="Liu G."/>
            <person name="Chen Q."/>
            <person name="Chen Z."/>
            <person name="Lan J."/>
            <person name="Che J."/>
            <person name="Ge C."/>
            <person name="Shi H."/>
            <person name="Pan Z."/>
            <person name="Liu X."/>
        </authorList>
    </citation>
    <scope>NUCLEOTIDE SEQUENCE [LARGE SCALE GENOMIC DNA]</scope>
    <source>
        <strain evidence="2">FJAT-27215</strain>
    </source>
</reference>
<accession>A0A1B9AYS4</accession>
<organism evidence="1 2">
    <name type="scientific">Pseudobacillus wudalianchiensis</name>
    <dbReference type="NCBI Taxonomy" id="1743143"/>
    <lineage>
        <taxon>Bacteria</taxon>
        <taxon>Bacillati</taxon>
        <taxon>Bacillota</taxon>
        <taxon>Bacilli</taxon>
        <taxon>Bacillales</taxon>
        <taxon>Bacillaceae</taxon>
        <taxon>Pseudobacillus</taxon>
    </lineage>
</organism>
<evidence type="ECO:0000313" key="2">
    <source>
        <dbReference type="Proteomes" id="UP000092578"/>
    </source>
</evidence>
<protein>
    <recommendedName>
        <fullName evidence="3">Peptidase M30</fullName>
    </recommendedName>
</protein>
<dbReference type="AlphaFoldDB" id="A0A1B9AYS4"/>